<dbReference type="EMBL" id="JACEFF010000728">
    <property type="protein sequence ID" value="KAH9632135.1"/>
    <property type="molecule type" value="Genomic_DNA"/>
</dbReference>
<proteinExistence type="predicted"/>
<dbReference type="AlphaFoldDB" id="A0A922SC43"/>
<dbReference type="Proteomes" id="UP000814243">
    <property type="component" value="Unassembled WGS sequence"/>
</dbReference>
<sequence length="189" mass="21939">MTRSNDVNNIVTQFTNATNQLFDLHAPMRTKRFKDLPTPWITDNIKLMFKLRNEARDACISIVSLFYEQLVKVDFSKKPVQDATRMDADDLPQIKLTDPLNNITVGNHIISIIFTMHNVCRQATKRSDTNMIKKTEKTSFKIHYRGNDYPICNDVVKGIWLDVLKKNGFTYKYFDAGHEENWYGTMGPI</sequence>
<evidence type="ECO:0000313" key="1">
    <source>
        <dbReference type="EMBL" id="KAH9632135.1"/>
    </source>
</evidence>
<name>A0A922SC43_SPOEX</name>
<reference evidence="1" key="1">
    <citation type="journal article" date="2021" name="G3 (Bethesda)">
        <title>Genome and transcriptome analysis of the beet armyworm Spodoptera exigua reveals targets for pest control. .</title>
        <authorList>
            <person name="Simon S."/>
            <person name="Breeschoten T."/>
            <person name="Jansen H.J."/>
            <person name="Dirks R.P."/>
            <person name="Schranz M.E."/>
            <person name="Ros V.I.D."/>
        </authorList>
    </citation>
    <scope>NUCLEOTIDE SEQUENCE</scope>
    <source>
        <strain evidence="1">TB_SE_WUR_2020</strain>
    </source>
</reference>
<accession>A0A922SC43</accession>
<gene>
    <name evidence="1" type="ORF">HF086_002642</name>
</gene>
<protein>
    <submittedName>
        <fullName evidence="1">Uncharacterized protein</fullName>
    </submittedName>
</protein>
<evidence type="ECO:0000313" key="2">
    <source>
        <dbReference type="Proteomes" id="UP000814243"/>
    </source>
</evidence>
<organism evidence="1 2">
    <name type="scientific">Spodoptera exigua</name>
    <name type="common">Beet armyworm</name>
    <name type="synonym">Noctua fulgens</name>
    <dbReference type="NCBI Taxonomy" id="7107"/>
    <lineage>
        <taxon>Eukaryota</taxon>
        <taxon>Metazoa</taxon>
        <taxon>Ecdysozoa</taxon>
        <taxon>Arthropoda</taxon>
        <taxon>Hexapoda</taxon>
        <taxon>Insecta</taxon>
        <taxon>Pterygota</taxon>
        <taxon>Neoptera</taxon>
        <taxon>Endopterygota</taxon>
        <taxon>Lepidoptera</taxon>
        <taxon>Glossata</taxon>
        <taxon>Ditrysia</taxon>
        <taxon>Noctuoidea</taxon>
        <taxon>Noctuidae</taxon>
        <taxon>Amphipyrinae</taxon>
        <taxon>Spodoptera</taxon>
    </lineage>
</organism>
<comment type="caution">
    <text evidence="1">The sequence shown here is derived from an EMBL/GenBank/DDBJ whole genome shotgun (WGS) entry which is preliminary data.</text>
</comment>